<comment type="caution">
    <text evidence="1">The sequence shown here is derived from an EMBL/GenBank/DDBJ whole genome shotgun (WGS) entry which is preliminary data.</text>
</comment>
<dbReference type="EMBL" id="LWBP01000205">
    <property type="protein sequence ID" value="OQP55784.1"/>
    <property type="molecule type" value="Genomic_DNA"/>
</dbReference>
<dbReference type="OrthoDB" id="881869at2"/>
<protein>
    <submittedName>
        <fullName evidence="1">Uncharacterized protein</fullName>
    </submittedName>
</protein>
<proteinExistence type="predicted"/>
<organism evidence="1 2">
    <name type="scientific">Niastella populi</name>
    <dbReference type="NCBI Taxonomy" id="550983"/>
    <lineage>
        <taxon>Bacteria</taxon>
        <taxon>Pseudomonadati</taxon>
        <taxon>Bacteroidota</taxon>
        <taxon>Chitinophagia</taxon>
        <taxon>Chitinophagales</taxon>
        <taxon>Chitinophagaceae</taxon>
        <taxon>Niastella</taxon>
    </lineage>
</organism>
<sequence length="69" mass="7859">MAKILDVSIDELVFGAVTERMEKNISDQELLSMFQKIQKLEQQQLNTVKDFISAYLLKADLQKNLAGSK</sequence>
<dbReference type="AlphaFoldDB" id="A0A1V9FBP3"/>
<dbReference type="Proteomes" id="UP000192276">
    <property type="component" value="Unassembled WGS sequence"/>
</dbReference>
<name>A0A1V9FBP3_9BACT</name>
<dbReference type="RefSeq" id="WP_081169189.1">
    <property type="nucleotide sequence ID" value="NZ_LWBP01000205.1"/>
</dbReference>
<reference evidence="2" key="1">
    <citation type="submission" date="2016-04" db="EMBL/GenBank/DDBJ databases">
        <authorList>
            <person name="Chen L."/>
            <person name="Zhuang W."/>
            <person name="Wang G."/>
        </authorList>
    </citation>
    <scope>NUCLEOTIDE SEQUENCE [LARGE SCALE GENOMIC DNA]</scope>
    <source>
        <strain evidence="2">208</strain>
    </source>
</reference>
<keyword evidence="2" id="KW-1185">Reference proteome</keyword>
<evidence type="ECO:0000313" key="1">
    <source>
        <dbReference type="EMBL" id="OQP55784.1"/>
    </source>
</evidence>
<accession>A0A1V9FBP3</accession>
<gene>
    <name evidence="1" type="ORF">A4R26_27170</name>
</gene>
<evidence type="ECO:0000313" key="2">
    <source>
        <dbReference type="Proteomes" id="UP000192276"/>
    </source>
</evidence>